<dbReference type="EMBL" id="LAZR01045111">
    <property type="protein sequence ID" value="KKK99655.1"/>
    <property type="molecule type" value="Genomic_DNA"/>
</dbReference>
<reference evidence="2" key="1">
    <citation type="journal article" date="2015" name="Nature">
        <title>Complex archaea that bridge the gap between prokaryotes and eukaryotes.</title>
        <authorList>
            <person name="Spang A."/>
            <person name="Saw J.H."/>
            <person name="Jorgensen S.L."/>
            <person name="Zaremba-Niedzwiedzka K."/>
            <person name="Martijn J."/>
            <person name="Lind A.E."/>
            <person name="van Eijk R."/>
            <person name="Schleper C."/>
            <person name="Guy L."/>
            <person name="Ettema T.J."/>
        </authorList>
    </citation>
    <scope>NUCLEOTIDE SEQUENCE</scope>
</reference>
<protein>
    <recommendedName>
        <fullName evidence="1">HNH nuclease domain-containing protein</fullName>
    </recommendedName>
</protein>
<gene>
    <name evidence="2" type="ORF">LCGC14_2630560</name>
</gene>
<dbReference type="InterPro" id="IPR003615">
    <property type="entry name" value="HNH_nuc"/>
</dbReference>
<evidence type="ECO:0000313" key="2">
    <source>
        <dbReference type="EMBL" id="KKK99655.1"/>
    </source>
</evidence>
<dbReference type="CDD" id="cd00085">
    <property type="entry name" value="HNHc"/>
    <property type="match status" value="1"/>
</dbReference>
<proteinExistence type="predicted"/>
<name>A0A0F9AN04_9ZZZZ</name>
<organism evidence="2">
    <name type="scientific">marine sediment metagenome</name>
    <dbReference type="NCBI Taxonomy" id="412755"/>
    <lineage>
        <taxon>unclassified sequences</taxon>
        <taxon>metagenomes</taxon>
        <taxon>ecological metagenomes</taxon>
    </lineage>
</organism>
<dbReference type="SUPFAM" id="SSF48695">
    <property type="entry name" value="Multiheme cytochromes"/>
    <property type="match status" value="1"/>
</dbReference>
<feature type="domain" description="HNH nuclease" evidence="1">
    <location>
        <begin position="160"/>
        <end position="217"/>
    </location>
</feature>
<dbReference type="InterPro" id="IPR036280">
    <property type="entry name" value="Multihaem_cyt_sf"/>
</dbReference>
<evidence type="ECO:0000259" key="1">
    <source>
        <dbReference type="SMART" id="SM00507"/>
    </source>
</evidence>
<dbReference type="SMART" id="SM00507">
    <property type="entry name" value="HNHc"/>
    <property type="match status" value="1"/>
</dbReference>
<sequence length="249" mass="29630">MKKKYHCKDCKKEISKNGKRCKSCAFKGKNNPMYIDGRRNRGKKCIDCRKKIYLYSKSRCRSCENKRRWKEKILKSKLGKDNPNYKSGKPKCINCCKQLKYYNTKRCEHCHIIQLKEHPPLKGRKFPNRLPYICNNKGKLNPNWKGGVSKLPYPFEFNDKLKEKIRKRDNYTCQNCGIIEEEHIIIQGKNLTIHHIDYNKMNCKETNLITLCSQCNSRANGDRNYWKKYYKNLLIIGGINYAYNTYNRS</sequence>
<accession>A0A0F9AN04</accession>
<dbReference type="AlphaFoldDB" id="A0A0F9AN04"/>
<comment type="caution">
    <text evidence="2">The sequence shown here is derived from an EMBL/GenBank/DDBJ whole genome shotgun (WGS) entry which is preliminary data.</text>
</comment>